<evidence type="ECO:0000259" key="3">
    <source>
        <dbReference type="Pfam" id="PF07589"/>
    </source>
</evidence>
<dbReference type="InterPro" id="IPR013424">
    <property type="entry name" value="Ice-binding_C"/>
</dbReference>
<dbReference type="EMBL" id="JBHZOL010000105">
    <property type="protein sequence ID" value="MFE4108290.1"/>
    <property type="molecule type" value="Genomic_DNA"/>
</dbReference>
<dbReference type="InterPro" id="IPR036514">
    <property type="entry name" value="SGNH_hydro_sf"/>
</dbReference>
<keyword evidence="4" id="KW-0378">Hydrolase</keyword>
<gene>
    <name evidence="4" type="ORF">ACFVKH_18565</name>
</gene>
<sequence length="350" mass="36767">MPLKKTLIAASALLSPLLMPLAAPAATFTQMFVFGDSLSDTGNLYAQTSSLLPLAPFGVPASPPYAQKFSNDDLWVEYLADEFVPGPAALPVSNFALGGATTSEFNIINNFLPTPLFPDFDGVQEQVFEAYLGLSPLIDPNALYTLWAGANDYLGGGVSDPTIPVNNLTTAINAFVDAGVQNLLVLNLPDLGRLPATSGDPSQAAALSAIANQHNTLLAQAVQGIRQVTLFDVKSLFDQALAGGFGFTNTTTACLQGFVAPLPALAGVPCSNPGETLFWDDIHPTSRAHAEIAQAILVELQADEPVASTPEPGSWLSLLALGSLAIAFKLKHRQSPDQTQPAEIRVQSLG</sequence>
<evidence type="ECO:0000313" key="4">
    <source>
        <dbReference type="EMBL" id="MFE4108290.1"/>
    </source>
</evidence>
<proteinExistence type="inferred from homology"/>
<protein>
    <submittedName>
        <fullName evidence="4">SGNH/GDSL hydrolase family protein</fullName>
    </submittedName>
</protein>
<evidence type="ECO:0000313" key="5">
    <source>
        <dbReference type="Proteomes" id="UP001600165"/>
    </source>
</evidence>
<comment type="caution">
    <text evidence="4">The sequence shown here is derived from an EMBL/GenBank/DDBJ whole genome shotgun (WGS) entry which is preliminary data.</text>
</comment>
<comment type="similarity">
    <text evidence="1">Belongs to the 'GDSL' lipolytic enzyme family.</text>
</comment>
<dbReference type="Pfam" id="PF00657">
    <property type="entry name" value="Lipase_GDSL"/>
    <property type="match status" value="1"/>
</dbReference>
<dbReference type="RefSeq" id="WP_377967867.1">
    <property type="nucleotide sequence ID" value="NZ_JBHZOL010000105.1"/>
</dbReference>
<feature type="domain" description="Ice-binding protein C-terminal" evidence="3">
    <location>
        <begin position="308"/>
        <end position="329"/>
    </location>
</feature>
<dbReference type="Proteomes" id="UP001600165">
    <property type="component" value="Unassembled WGS sequence"/>
</dbReference>
<dbReference type="PANTHER" id="PTHR22835:SF659">
    <property type="entry name" value="GDSL LIPASE_ACYLHYDROLASE, PUTATIVE (AFU_ORTHOLOGUE AFUA_2G00510)-RELATED"/>
    <property type="match status" value="1"/>
</dbReference>
<accession>A0ABW6IJE2</accession>
<name>A0ABW6IJE2_9CYAN</name>
<keyword evidence="2" id="KW-0732">Signal</keyword>
<dbReference type="PROSITE" id="PS01098">
    <property type="entry name" value="LIPASE_GDSL_SER"/>
    <property type="match status" value="1"/>
</dbReference>
<dbReference type="Gene3D" id="3.40.50.1110">
    <property type="entry name" value="SGNH hydrolase"/>
    <property type="match status" value="1"/>
</dbReference>
<reference evidence="4 5" key="1">
    <citation type="submission" date="2024-10" db="EMBL/GenBank/DDBJ databases">
        <authorList>
            <person name="Ratan Roy A."/>
            <person name="Morales Sandoval P.H."/>
            <person name="De Los Santos Villalobos S."/>
            <person name="Chakraborty S."/>
            <person name="Mukherjee J."/>
        </authorList>
    </citation>
    <scope>NUCLEOTIDE SEQUENCE [LARGE SCALE GENOMIC DNA]</scope>
    <source>
        <strain evidence="4 5">S1</strain>
    </source>
</reference>
<evidence type="ECO:0000256" key="1">
    <source>
        <dbReference type="ARBA" id="ARBA00008668"/>
    </source>
</evidence>
<dbReference type="InterPro" id="IPR008265">
    <property type="entry name" value="Lipase_GDSL_AS"/>
</dbReference>
<dbReference type="GO" id="GO:0016787">
    <property type="term" value="F:hydrolase activity"/>
    <property type="evidence" value="ECO:0007669"/>
    <property type="project" value="UniProtKB-KW"/>
</dbReference>
<dbReference type="CDD" id="cd01846">
    <property type="entry name" value="fatty_acyltransferase_like"/>
    <property type="match status" value="1"/>
</dbReference>
<dbReference type="SUPFAM" id="SSF52266">
    <property type="entry name" value="SGNH hydrolase"/>
    <property type="match status" value="1"/>
</dbReference>
<dbReference type="InterPro" id="IPR001087">
    <property type="entry name" value="GDSL"/>
</dbReference>
<feature type="signal peptide" evidence="2">
    <location>
        <begin position="1"/>
        <end position="25"/>
    </location>
</feature>
<feature type="chain" id="PRO_5045498498" evidence="2">
    <location>
        <begin position="26"/>
        <end position="350"/>
    </location>
</feature>
<keyword evidence="5" id="KW-1185">Reference proteome</keyword>
<evidence type="ECO:0000256" key="2">
    <source>
        <dbReference type="SAM" id="SignalP"/>
    </source>
</evidence>
<organism evidence="4 5">
    <name type="scientific">Almyronema epifaneia S1</name>
    <dbReference type="NCBI Taxonomy" id="2991925"/>
    <lineage>
        <taxon>Bacteria</taxon>
        <taxon>Bacillati</taxon>
        <taxon>Cyanobacteriota</taxon>
        <taxon>Cyanophyceae</taxon>
        <taxon>Nodosilineales</taxon>
        <taxon>Nodosilineaceae</taxon>
        <taxon>Almyronema</taxon>
        <taxon>Almyronema epifaneia</taxon>
    </lineage>
</organism>
<dbReference type="PANTHER" id="PTHR22835">
    <property type="entry name" value="ZINC FINGER FYVE DOMAIN CONTAINING PROTEIN"/>
    <property type="match status" value="1"/>
</dbReference>
<dbReference type="Pfam" id="PF07589">
    <property type="entry name" value="PEP-CTERM"/>
    <property type="match status" value="1"/>
</dbReference>